<protein>
    <submittedName>
        <fullName evidence="2">Uncharacterized protein</fullName>
    </submittedName>
</protein>
<evidence type="ECO:0000313" key="3">
    <source>
        <dbReference type="Proteomes" id="UP001235939"/>
    </source>
</evidence>
<keyword evidence="1" id="KW-1133">Transmembrane helix</keyword>
<name>A0ABY6LU36_9ARAC</name>
<organism evidence="2 3">
    <name type="scientific">Cordylochernes scorpioides</name>
    <dbReference type="NCBI Taxonomy" id="51811"/>
    <lineage>
        <taxon>Eukaryota</taxon>
        <taxon>Metazoa</taxon>
        <taxon>Ecdysozoa</taxon>
        <taxon>Arthropoda</taxon>
        <taxon>Chelicerata</taxon>
        <taxon>Arachnida</taxon>
        <taxon>Pseudoscorpiones</taxon>
        <taxon>Cheliferoidea</taxon>
        <taxon>Chernetidae</taxon>
        <taxon>Cordylochernes</taxon>
    </lineage>
</organism>
<keyword evidence="1" id="KW-0812">Transmembrane</keyword>
<sequence>MNIRRQEAKLQAARAFAPEPKFLVEKYDEFKKLSHNNKIYPSCYLTLTQKYSSAYWIRVIAILLIIGGVELNPGHPTKKANNSVDCTSY</sequence>
<proteinExistence type="predicted"/>
<evidence type="ECO:0000256" key="1">
    <source>
        <dbReference type="SAM" id="Phobius"/>
    </source>
</evidence>
<keyword evidence="1" id="KW-0472">Membrane</keyword>
<evidence type="ECO:0000313" key="2">
    <source>
        <dbReference type="EMBL" id="UYV84384.1"/>
    </source>
</evidence>
<feature type="transmembrane region" description="Helical" evidence="1">
    <location>
        <begin position="54"/>
        <end position="71"/>
    </location>
</feature>
<keyword evidence="3" id="KW-1185">Reference proteome</keyword>
<reference evidence="2 3" key="1">
    <citation type="submission" date="2022-03" db="EMBL/GenBank/DDBJ databases">
        <title>A chromosomal length assembly of Cordylochernes scorpioides.</title>
        <authorList>
            <person name="Zeh D."/>
            <person name="Zeh J."/>
        </authorList>
    </citation>
    <scope>NUCLEOTIDE SEQUENCE [LARGE SCALE GENOMIC DNA]</scope>
    <source>
        <strain evidence="2">IN4F17</strain>
        <tissue evidence="2">Whole Body</tissue>
    </source>
</reference>
<dbReference type="Proteomes" id="UP001235939">
    <property type="component" value="Chromosome X"/>
</dbReference>
<accession>A0ABY6LU36</accession>
<gene>
    <name evidence="2" type="ORF">LAZ67_X001984</name>
</gene>
<dbReference type="EMBL" id="CP092886">
    <property type="protein sequence ID" value="UYV84384.1"/>
    <property type="molecule type" value="Genomic_DNA"/>
</dbReference>